<feature type="chain" id="PRO_5045752158" description="Cobalt-zinc-cadmium resistance protein" evidence="2">
    <location>
        <begin position="29"/>
        <end position="140"/>
    </location>
</feature>
<gene>
    <name evidence="3" type="ORF">AFCDBAGC_0965</name>
</gene>
<organism evidence="3 4">
    <name type="scientific">Methylobacterium cerastii</name>
    <dbReference type="NCBI Taxonomy" id="932741"/>
    <lineage>
        <taxon>Bacteria</taxon>
        <taxon>Pseudomonadati</taxon>
        <taxon>Pseudomonadota</taxon>
        <taxon>Alphaproteobacteria</taxon>
        <taxon>Hyphomicrobiales</taxon>
        <taxon>Methylobacteriaceae</taxon>
        <taxon>Methylobacterium</taxon>
    </lineage>
</organism>
<accession>A0ABQ4QE82</accession>
<keyword evidence="2" id="KW-0732">Signal</keyword>
<dbReference type="EMBL" id="BPQG01000008">
    <property type="protein sequence ID" value="GJD43120.1"/>
    <property type="molecule type" value="Genomic_DNA"/>
</dbReference>
<comment type="caution">
    <text evidence="3">The sequence shown here is derived from an EMBL/GenBank/DDBJ whole genome shotgun (WGS) entry which is preliminary data.</text>
</comment>
<sequence>MLSARHLLRRLAAILRVAALLVMVPAFAQAHAGHAHAHAHHTGAGHPAFGHAAVGHILNAAAQPDPAMQAAVVAAGDSASDRADCVACPGCCCAHVFVAAADGDGVRPDDLNGLRVAMGPETARPSAVPEALPEPPRPFA</sequence>
<evidence type="ECO:0008006" key="5">
    <source>
        <dbReference type="Google" id="ProtNLM"/>
    </source>
</evidence>
<feature type="region of interest" description="Disordered" evidence="1">
    <location>
        <begin position="120"/>
        <end position="140"/>
    </location>
</feature>
<protein>
    <recommendedName>
        <fullName evidence="5">Cobalt-zinc-cadmium resistance protein</fullName>
    </recommendedName>
</protein>
<name>A0ABQ4QE82_9HYPH</name>
<evidence type="ECO:0000313" key="3">
    <source>
        <dbReference type="EMBL" id="GJD43120.1"/>
    </source>
</evidence>
<reference evidence="3 4" key="1">
    <citation type="journal article" date="2021" name="Front. Microbiol.">
        <title>Comprehensive Comparative Genomics and Phenotyping of Methylobacterium Species.</title>
        <authorList>
            <person name="Alessa O."/>
            <person name="Ogura Y."/>
            <person name="Fujitani Y."/>
            <person name="Takami H."/>
            <person name="Hayashi T."/>
            <person name="Sahin N."/>
            <person name="Tani A."/>
        </authorList>
    </citation>
    <scope>NUCLEOTIDE SEQUENCE [LARGE SCALE GENOMIC DNA]</scope>
    <source>
        <strain evidence="3 4">DSM 23679</strain>
    </source>
</reference>
<evidence type="ECO:0000313" key="4">
    <source>
        <dbReference type="Proteomes" id="UP001055117"/>
    </source>
</evidence>
<evidence type="ECO:0000256" key="1">
    <source>
        <dbReference type="SAM" id="MobiDB-lite"/>
    </source>
</evidence>
<keyword evidence="4" id="KW-1185">Reference proteome</keyword>
<feature type="signal peptide" evidence="2">
    <location>
        <begin position="1"/>
        <end position="28"/>
    </location>
</feature>
<dbReference type="Proteomes" id="UP001055117">
    <property type="component" value="Unassembled WGS sequence"/>
</dbReference>
<evidence type="ECO:0000256" key="2">
    <source>
        <dbReference type="SAM" id="SignalP"/>
    </source>
</evidence>
<proteinExistence type="predicted"/>
<dbReference type="RefSeq" id="WP_147827998.1">
    <property type="nucleotide sequence ID" value="NZ_BPQG01000008.1"/>
</dbReference>